<dbReference type="GO" id="GO:0003700">
    <property type="term" value="F:DNA-binding transcription factor activity"/>
    <property type="evidence" value="ECO:0007669"/>
    <property type="project" value="InterPro"/>
</dbReference>
<dbReference type="OrthoDB" id="1112026at2759"/>
<dbReference type="EMBL" id="JAKOGI010000765">
    <property type="protein sequence ID" value="KAJ8430721.1"/>
    <property type="molecule type" value="Genomic_DNA"/>
</dbReference>
<sequence>MSFIIYVSDQHSLLKSLNMMSQMLIPFCIHVASVQSVIDRYNKAKDDQNQLVNKNYELKLWQKEAALLRQQLQTLQESHRQIMGEELSGLSVSDLQKIENQLEISLQGVRTKKGSLIHQENVELYRKVNLLREENMELYQKVHGTGNSSGVNPEAMLTNSEEVSEDSNGCVHLALSEAQHQNPAPGGAIKLG</sequence>
<dbReference type="GO" id="GO:0005634">
    <property type="term" value="C:nucleus"/>
    <property type="evidence" value="ECO:0007669"/>
    <property type="project" value="InterPro"/>
</dbReference>
<comment type="caution">
    <text evidence="2">The sequence shown here is derived from an EMBL/GenBank/DDBJ whole genome shotgun (WGS) entry which is preliminary data.</text>
</comment>
<proteinExistence type="predicted"/>
<dbReference type="Pfam" id="PF01486">
    <property type="entry name" value="K-box"/>
    <property type="match status" value="1"/>
</dbReference>
<dbReference type="InterPro" id="IPR002487">
    <property type="entry name" value="TF_Kbox"/>
</dbReference>
<dbReference type="AlphaFoldDB" id="A0A9Q1JT64"/>
<dbReference type="PROSITE" id="PS51297">
    <property type="entry name" value="K_BOX"/>
    <property type="match status" value="1"/>
</dbReference>
<name>A0A9Q1JT64_9CARY</name>
<reference evidence="2" key="1">
    <citation type="submission" date="2022-04" db="EMBL/GenBank/DDBJ databases">
        <title>Carnegiea gigantea Genome sequencing and assembly v2.</title>
        <authorList>
            <person name="Copetti D."/>
            <person name="Sanderson M.J."/>
            <person name="Burquez A."/>
            <person name="Wojciechowski M.F."/>
        </authorList>
    </citation>
    <scope>NUCLEOTIDE SEQUENCE</scope>
    <source>
        <strain evidence="2">SGP5-SGP5p</strain>
        <tissue evidence="2">Aerial part</tissue>
    </source>
</reference>
<organism evidence="2 3">
    <name type="scientific">Carnegiea gigantea</name>
    <dbReference type="NCBI Taxonomy" id="171969"/>
    <lineage>
        <taxon>Eukaryota</taxon>
        <taxon>Viridiplantae</taxon>
        <taxon>Streptophyta</taxon>
        <taxon>Embryophyta</taxon>
        <taxon>Tracheophyta</taxon>
        <taxon>Spermatophyta</taxon>
        <taxon>Magnoliopsida</taxon>
        <taxon>eudicotyledons</taxon>
        <taxon>Gunneridae</taxon>
        <taxon>Pentapetalae</taxon>
        <taxon>Caryophyllales</taxon>
        <taxon>Cactineae</taxon>
        <taxon>Cactaceae</taxon>
        <taxon>Cactoideae</taxon>
        <taxon>Echinocereeae</taxon>
        <taxon>Carnegiea</taxon>
    </lineage>
</organism>
<dbReference type="Proteomes" id="UP001153076">
    <property type="component" value="Unassembled WGS sequence"/>
</dbReference>
<protein>
    <recommendedName>
        <fullName evidence="1">K-box domain-containing protein</fullName>
    </recommendedName>
</protein>
<keyword evidence="3" id="KW-1185">Reference proteome</keyword>
<accession>A0A9Q1JT64</accession>
<evidence type="ECO:0000313" key="2">
    <source>
        <dbReference type="EMBL" id="KAJ8430721.1"/>
    </source>
</evidence>
<evidence type="ECO:0000313" key="3">
    <source>
        <dbReference type="Proteomes" id="UP001153076"/>
    </source>
</evidence>
<evidence type="ECO:0000259" key="1">
    <source>
        <dbReference type="PROSITE" id="PS51297"/>
    </source>
</evidence>
<gene>
    <name evidence="2" type="ORF">Cgig2_000286</name>
</gene>
<feature type="domain" description="K-box" evidence="1">
    <location>
        <begin position="58"/>
        <end position="148"/>
    </location>
</feature>